<feature type="compositionally biased region" description="Low complexity" evidence="1">
    <location>
        <begin position="74"/>
        <end position="94"/>
    </location>
</feature>
<organism evidence="2 3">
    <name type="scientific">Onchocerca ochengi</name>
    <name type="common">Filarial nematode worm</name>
    <dbReference type="NCBI Taxonomy" id="42157"/>
    <lineage>
        <taxon>Eukaryota</taxon>
        <taxon>Metazoa</taxon>
        <taxon>Ecdysozoa</taxon>
        <taxon>Nematoda</taxon>
        <taxon>Chromadorea</taxon>
        <taxon>Rhabditida</taxon>
        <taxon>Spirurina</taxon>
        <taxon>Spiruromorpha</taxon>
        <taxon>Filarioidea</taxon>
        <taxon>Onchocercidae</taxon>
        <taxon>Onchocerca</taxon>
    </lineage>
</organism>
<dbReference type="EMBL" id="UYRW01015445">
    <property type="protein sequence ID" value="VDN01967.1"/>
    <property type="molecule type" value="Genomic_DNA"/>
</dbReference>
<accession>A0A3P7KRZ0</accession>
<protein>
    <submittedName>
        <fullName evidence="2">Uncharacterized protein</fullName>
    </submittedName>
</protein>
<gene>
    <name evidence="2" type="ORF">NOO_LOCUS13438</name>
</gene>
<evidence type="ECO:0000313" key="3">
    <source>
        <dbReference type="Proteomes" id="UP000271087"/>
    </source>
</evidence>
<reference evidence="2 3" key="1">
    <citation type="submission" date="2018-08" db="EMBL/GenBank/DDBJ databases">
        <authorList>
            <person name="Laetsch R D."/>
            <person name="Stevens L."/>
            <person name="Kumar S."/>
            <person name="Blaxter L. M."/>
        </authorList>
    </citation>
    <scope>NUCLEOTIDE SEQUENCE [LARGE SCALE GENOMIC DNA]</scope>
</reference>
<dbReference type="Proteomes" id="UP000271087">
    <property type="component" value="Unassembled WGS sequence"/>
</dbReference>
<evidence type="ECO:0000313" key="2">
    <source>
        <dbReference type="EMBL" id="VDN01967.1"/>
    </source>
</evidence>
<proteinExistence type="predicted"/>
<dbReference type="AlphaFoldDB" id="A0A3P7KRZ0"/>
<name>A0A3P7KRZ0_ONCOC</name>
<evidence type="ECO:0000256" key="1">
    <source>
        <dbReference type="SAM" id="MobiDB-lite"/>
    </source>
</evidence>
<sequence length="138" mass="14721">GLELEMLVVTKMHTAKSSMIESLADDDDDDDPLLFSSSSIANIIIDDGTRKNMNTDDGTQKFCTDSVHLLQGFPSPSTSSSSSSSSPSSSSSSTIVVEGHSEIPLKNCQNDDASTTSTIFHCSVGEFDLENLQNVIIL</sequence>
<feature type="non-terminal residue" evidence="2">
    <location>
        <position position="1"/>
    </location>
</feature>
<feature type="region of interest" description="Disordered" evidence="1">
    <location>
        <begin position="73"/>
        <end position="97"/>
    </location>
</feature>
<keyword evidence="3" id="KW-1185">Reference proteome</keyword>